<sequence>MNSNPATRPTVNGEEQLIKEIRRLQQRIERGDFGASTIVTVGNIGLYSLGEQLRTLNSSTTAVVGPAPATNVAPRVEMLLPPRASFASSMGFGQPQQPPPTKTFEFLLLGKRKETFSVENKDHVDYLDFCPVNYVPEEALNFLLNALKLALHTLPGVSWRQDTVFKWMISNGAFHVCDSTATNHPGYSFIQLLAEAGKRGIVTNCTPNLVVDNEKEAFNMERWTPLLQKQSEDAEEIDQLLKTIVALEDRAEKGEYDLPLTTHDIHREMMLQGQFLPGDKGEYLDRTLGLAAERDLITVTGKFVELNCGLTREELTPQPRVTTEG</sequence>
<comment type="caution">
    <text evidence="1">The sequence shown here is derived from an EMBL/GenBank/DDBJ whole genome shotgun (WGS) entry which is preliminary data.</text>
</comment>
<dbReference type="Proteomes" id="UP001243375">
    <property type="component" value="Unassembled WGS sequence"/>
</dbReference>
<evidence type="ECO:0000313" key="2">
    <source>
        <dbReference type="Proteomes" id="UP001243375"/>
    </source>
</evidence>
<evidence type="ECO:0000313" key="1">
    <source>
        <dbReference type="EMBL" id="KAJ9125091.1"/>
    </source>
</evidence>
<dbReference type="EMBL" id="JASBWU010000001">
    <property type="protein sequence ID" value="KAJ9125091.1"/>
    <property type="molecule type" value="Genomic_DNA"/>
</dbReference>
<protein>
    <submittedName>
        <fullName evidence="1">Uncharacterized protein</fullName>
    </submittedName>
</protein>
<gene>
    <name evidence="1" type="ORF">QFC22_000044</name>
</gene>
<keyword evidence="2" id="KW-1185">Reference proteome</keyword>
<accession>A0ACC2XN81</accession>
<reference evidence="1" key="1">
    <citation type="submission" date="2023-04" db="EMBL/GenBank/DDBJ databases">
        <title>Draft Genome sequencing of Naganishia species isolated from polar environments using Oxford Nanopore Technology.</title>
        <authorList>
            <person name="Leo P."/>
            <person name="Venkateswaran K."/>
        </authorList>
    </citation>
    <scope>NUCLEOTIDE SEQUENCE</scope>
    <source>
        <strain evidence="1">MNA-CCFEE 5425</strain>
    </source>
</reference>
<organism evidence="1 2">
    <name type="scientific">Naganishia vaughanmartiniae</name>
    <dbReference type="NCBI Taxonomy" id="1424756"/>
    <lineage>
        <taxon>Eukaryota</taxon>
        <taxon>Fungi</taxon>
        <taxon>Dikarya</taxon>
        <taxon>Basidiomycota</taxon>
        <taxon>Agaricomycotina</taxon>
        <taxon>Tremellomycetes</taxon>
        <taxon>Filobasidiales</taxon>
        <taxon>Filobasidiaceae</taxon>
        <taxon>Naganishia</taxon>
    </lineage>
</organism>
<proteinExistence type="predicted"/>
<name>A0ACC2XN81_9TREE</name>